<gene>
    <name evidence="12" type="ORF">A2319_04510</name>
</gene>
<dbReference type="SUPFAM" id="SSF55957">
    <property type="entry name" value="Phosphoglucomutase, C-terminal domain"/>
    <property type="match status" value="1"/>
</dbReference>
<evidence type="ECO:0008006" key="14">
    <source>
        <dbReference type="Google" id="ProtNLM"/>
    </source>
</evidence>
<dbReference type="InterPro" id="IPR016055">
    <property type="entry name" value="A-D-PHexomutase_a/b/a-I/II/III"/>
</dbReference>
<dbReference type="PANTHER" id="PTHR43771">
    <property type="entry name" value="PHOSPHOMANNOMUTASE"/>
    <property type="match status" value="1"/>
</dbReference>
<dbReference type="Pfam" id="PF02879">
    <property type="entry name" value="PGM_PMM_II"/>
    <property type="match status" value="1"/>
</dbReference>
<dbReference type="InterPro" id="IPR005841">
    <property type="entry name" value="Alpha-D-phosphohexomutase_SF"/>
</dbReference>
<keyword evidence="4 7" id="KW-0479">Metal-binding</keyword>
<dbReference type="InterPro" id="IPR005844">
    <property type="entry name" value="A-D-PHexomutase_a/b/a-I"/>
</dbReference>
<dbReference type="Pfam" id="PF02880">
    <property type="entry name" value="PGM_PMM_III"/>
    <property type="match status" value="1"/>
</dbReference>
<dbReference type="PROSITE" id="PS00710">
    <property type="entry name" value="PGM_PMM"/>
    <property type="match status" value="1"/>
</dbReference>
<feature type="domain" description="Alpha-D-phosphohexomutase alpha/beta/alpha" evidence="9">
    <location>
        <begin position="7"/>
        <end position="137"/>
    </location>
</feature>
<evidence type="ECO:0000256" key="6">
    <source>
        <dbReference type="ARBA" id="ARBA00023235"/>
    </source>
</evidence>
<dbReference type="Proteomes" id="UP000176420">
    <property type="component" value="Unassembled WGS sequence"/>
</dbReference>
<dbReference type="PANTHER" id="PTHR43771:SF1">
    <property type="entry name" value="PHOSPHOMANNOMUTASE"/>
    <property type="match status" value="1"/>
</dbReference>
<evidence type="ECO:0000259" key="10">
    <source>
        <dbReference type="Pfam" id="PF02879"/>
    </source>
</evidence>
<evidence type="ECO:0000259" key="9">
    <source>
        <dbReference type="Pfam" id="PF02878"/>
    </source>
</evidence>
<dbReference type="Pfam" id="PF02878">
    <property type="entry name" value="PGM_PMM_I"/>
    <property type="match status" value="1"/>
</dbReference>
<dbReference type="CDD" id="cd03089">
    <property type="entry name" value="PMM_PGM"/>
    <property type="match status" value="1"/>
</dbReference>
<evidence type="ECO:0000259" key="8">
    <source>
        <dbReference type="Pfam" id="PF00408"/>
    </source>
</evidence>
<feature type="domain" description="Alpha-D-phosphohexomutase alpha/beta/alpha" evidence="11">
    <location>
        <begin position="270"/>
        <end position="367"/>
    </location>
</feature>
<dbReference type="Pfam" id="PF00408">
    <property type="entry name" value="PGM_PMM_IV"/>
    <property type="match status" value="1"/>
</dbReference>
<feature type="domain" description="Alpha-D-phosphohexomutase alpha/beta/alpha" evidence="10">
    <location>
        <begin position="162"/>
        <end position="260"/>
    </location>
</feature>
<dbReference type="GO" id="GO:0005975">
    <property type="term" value="P:carbohydrate metabolic process"/>
    <property type="evidence" value="ECO:0007669"/>
    <property type="project" value="InterPro"/>
</dbReference>
<dbReference type="Gene3D" id="3.30.310.50">
    <property type="entry name" value="Alpha-D-phosphohexomutase, C-terminal domain"/>
    <property type="match status" value="1"/>
</dbReference>
<dbReference type="InterPro" id="IPR005846">
    <property type="entry name" value="A-D-PHexomutase_a/b/a-III"/>
</dbReference>
<dbReference type="EMBL" id="MHKI01000006">
    <property type="protein sequence ID" value="OGY87680.1"/>
    <property type="molecule type" value="Genomic_DNA"/>
</dbReference>
<protein>
    <recommendedName>
        <fullName evidence="14">Phosphomannomutase/phosphoglucomutase</fullName>
    </recommendedName>
</protein>
<keyword evidence="5 7" id="KW-0460">Magnesium</keyword>
<feature type="domain" description="Alpha-D-phosphohexomutase C-terminal" evidence="8">
    <location>
        <begin position="380"/>
        <end position="445"/>
    </location>
</feature>
<evidence type="ECO:0000256" key="1">
    <source>
        <dbReference type="ARBA" id="ARBA00001946"/>
    </source>
</evidence>
<dbReference type="PRINTS" id="PR00509">
    <property type="entry name" value="PGMPMM"/>
</dbReference>
<dbReference type="GO" id="GO:0016868">
    <property type="term" value="F:intramolecular phosphotransferase activity"/>
    <property type="evidence" value="ECO:0007669"/>
    <property type="project" value="InterPro"/>
</dbReference>
<dbReference type="GO" id="GO:0000287">
    <property type="term" value="F:magnesium ion binding"/>
    <property type="evidence" value="ECO:0007669"/>
    <property type="project" value="InterPro"/>
</dbReference>
<evidence type="ECO:0000313" key="12">
    <source>
        <dbReference type="EMBL" id="OGY87680.1"/>
    </source>
</evidence>
<dbReference type="InterPro" id="IPR005845">
    <property type="entry name" value="A-D-PHexomutase_a/b/a-II"/>
</dbReference>
<evidence type="ECO:0000256" key="2">
    <source>
        <dbReference type="ARBA" id="ARBA00010231"/>
    </source>
</evidence>
<dbReference type="InterPro" id="IPR005843">
    <property type="entry name" value="A-D-PHexomutase_C"/>
</dbReference>
<dbReference type="Gene3D" id="3.40.120.10">
    <property type="entry name" value="Alpha-D-Glucose-1,6-Bisphosphate, subunit A, domain 3"/>
    <property type="match status" value="3"/>
</dbReference>
<evidence type="ECO:0000256" key="7">
    <source>
        <dbReference type="RuleBase" id="RU004326"/>
    </source>
</evidence>
<organism evidence="12 13">
    <name type="scientific">Candidatus Kerfeldbacteria bacterium RIFOXYB2_FULL_38_14</name>
    <dbReference type="NCBI Taxonomy" id="1798547"/>
    <lineage>
        <taxon>Bacteria</taxon>
        <taxon>Candidatus Kerfeldiibacteriota</taxon>
    </lineage>
</organism>
<dbReference type="SUPFAM" id="SSF53738">
    <property type="entry name" value="Phosphoglucomutase, first 3 domains"/>
    <property type="match status" value="3"/>
</dbReference>
<comment type="caution">
    <text evidence="12">The sequence shown here is derived from an EMBL/GenBank/DDBJ whole genome shotgun (WGS) entry which is preliminary data.</text>
</comment>
<dbReference type="InterPro" id="IPR016066">
    <property type="entry name" value="A-D-PHexomutase_CS"/>
</dbReference>
<proteinExistence type="inferred from homology"/>
<keyword evidence="6" id="KW-0413">Isomerase</keyword>
<reference evidence="12 13" key="1">
    <citation type="journal article" date="2016" name="Nat. Commun.">
        <title>Thousands of microbial genomes shed light on interconnected biogeochemical processes in an aquifer system.</title>
        <authorList>
            <person name="Anantharaman K."/>
            <person name="Brown C.T."/>
            <person name="Hug L.A."/>
            <person name="Sharon I."/>
            <person name="Castelle C.J."/>
            <person name="Probst A.J."/>
            <person name="Thomas B.C."/>
            <person name="Singh A."/>
            <person name="Wilkins M.J."/>
            <person name="Karaoz U."/>
            <person name="Brodie E.L."/>
            <person name="Williams K.H."/>
            <person name="Hubbard S.S."/>
            <person name="Banfield J.F."/>
        </authorList>
    </citation>
    <scope>NUCLEOTIDE SEQUENCE [LARGE SCALE GENOMIC DNA]</scope>
</reference>
<dbReference type="AlphaFoldDB" id="A0A1G2BHB4"/>
<comment type="cofactor">
    <cofactor evidence="1">
        <name>Mg(2+)</name>
        <dbReference type="ChEBI" id="CHEBI:18420"/>
    </cofactor>
</comment>
<keyword evidence="3" id="KW-0597">Phosphoprotein</keyword>
<name>A0A1G2BHB4_9BACT</name>
<evidence type="ECO:0000256" key="4">
    <source>
        <dbReference type="ARBA" id="ARBA00022723"/>
    </source>
</evidence>
<evidence type="ECO:0000313" key="13">
    <source>
        <dbReference type="Proteomes" id="UP000176420"/>
    </source>
</evidence>
<accession>A0A1G2BHB4</accession>
<evidence type="ECO:0000256" key="5">
    <source>
        <dbReference type="ARBA" id="ARBA00022842"/>
    </source>
</evidence>
<evidence type="ECO:0000256" key="3">
    <source>
        <dbReference type="ARBA" id="ARBA00022553"/>
    </source>
</evidence>
<sequence>MKNIADIFKAYDIRGIYGKQLDEEIVKKIAQFFGELLKKENPHKTLTLAVAQDMRLSSPSLTKSVIAGLVERGINVVDVGLVSTPAFYFSVAEFNYDGGLMISASHNPKEYNGLKLVRHSALPVSGNTGIKQIRDQIVQGIILPHHQQPGRVITRSDIVKKHVQSAIQFSSLENIKPFKIVIDAANSMGATYFNELFKELPCQVIKMNFELDGSFPNHEADPFKEQNNLSLMKRIKQEKADLGIATDGDGDRIFYFDNEGKLIDQSIIRGLLAQIFLKTNPGAAICYDLRPGKITKDMIEAAGGKPVVTRVGHSLIKEQALKTGAVFAGESSGHFFVKTPIGFFEAPVIVTLKLLQQWSVSDQTIADQVRPLRKYYQSGEINSDVEDKAGVMAKILKKYQAEAQTVSQLDGITLEYSDFWFNVRASNTEAKLRLNLEAKTPELCQEKTQELLALIRA</sequence>
<evidence type="ECO:0000259" key="11">
    <source>
        <dbReference type="Pfam" id="PF02880"/>
    </source>
</evidence>
<dbReference type="InterPro" id="IPR036900">
    <property type="entry name" value="A-D-PHexomutase_C_sf"/>
</dbReference>
<comment type="similarity">
    <text evidence="2 7">Belongs to the phosphohexose mutase family.</text>
</comment>